<accession>A0A4P9WFQ7</accession>
<dbReference type="GO" id="GO:0003735">
    <property type="term" value="F:structural constituent of ribosome"/>
    <property type="evidence" value="ECO:0007669"/>
    <property type="project" value="TreeGrafter"/>
</dbReference>
<dbReference type="AlphaFoldDB" id="A0A4P9WFQ7"/>
<dbReference type="GO" id="GO:0032543">
    <property type="term" value="P:mitochondrial translation"/>
    <property type="evidence" value="ECO:0007669"/>
    <property type="project" value="TreeGrafter"/>
</dbReference>
<evidence type="ECO:0000256" key="1">
    <source>
        <dbReference type="SAM" id="MobiDB-lite"/>
    </source>
</evidence>
<evidence type="ECO:0000313" key="2">
    <source>
        <dbReference type="EMBL" id="RKO90603.1"/>
    </source>
</evidence>
<feature type="compositionally biased region" description="Basic and acidic residues" evidence="1">
    <location>
        <begin position="40"/>
        <end position="58"/>
    </location>
</feature>
<protein>
    <submittedName>
        <fullName evidence="2">Eukaryotic mitochondrial regulator protein-domain-containing protein</fullName>
    </submittedName>
</protein>
<reference evidence="3" key="1">
    <citation type="journal article" date="2018" name="Nat. Microbiol.">
        <title>Leveraging single-cell genomics to expand the fungal tree of life.</title>
        <authorList>
            <person name="Ahrendt S.R."/>
            <person name="Quandt C.A."/>
            <person name="Ciobanu D."/>
            <person name="Clum A."/>
            <person name="Salamov A."/>
            <person name="Andreopoulos B."/>
            <person name="Cheng J.F."/>
            <person name="Woyke T."/>
            <person name="Pelin A."/>
            <person name="Henrissat B."/>
            <person name="Reynolds N.K."/>
            <person name="Benny G.L."/>
            <person name="Smith M.E."/>
            <person name="James T.Y."/>
            <person name="Grigoriev I.V."/>
        </authorList>
    </citation>
    <scope>NUCLEOTIDE SEQUENCE [LARGE SCALE GENOMIC DNA]</scope>
</reference>
<evidence type="ECO:0000313" key="3">
    <source>
        <dbReference type="Proteomes" id="UP000269721"/>
    </source>
</evidence>
<sequence length="313" mass="35575">MFRIPPVVRQRAPSATLRRPRASAAAPVPVRSFHAAPISRADEEAEKPKNRHEEHADKADEWCEKAGKAYEYGRANVAQPFPMNPFFRPLPPLTDKTRTAIYDLWKKDPTLWTTRRLGEEFGLSIVRIQAILRLKALADQFVKENKPLQKNLTAGMEGLLNAQTLVRRTIENKSRVSADGEERMNPEFVRRENMRFSMPGNIRPLFQLVEEDEVFTPEDAAKLLKMEPFANTIIALDKAVGPMTGLAAPDNTIPSESIIKQDRHAKSRFTFMIADTGASKPTVLIRDTEGKLRHPSDLEKFKRKTARPTNFYM</sequence>
<dbReference type="PANTHER" id="PTHR28158:SF1">
    <property type="entry name" value="SMALL RIBOSOMAL SUBUNIT PROTEIN MS45"/>
    <property type="match status" value="1"/>
</dbReference>
<dbReference type="EMBL" id="KZ995468">
    <property type="protein sequence ID" value="RKO90603.1"/>
    <property type="molecule type" value="Genomic_DNA"/>
</dbReference>
<keyword evidence="3" id="KW-1185">Reference proteome</keyword>
<dbReference type="Pfam" id="PF12298">
    <property type="entry name" value="Bot1p"/>
    <property type="match status" value="1"/>
</dbReference>
<name>A0A4P9WFQ7_9FUNG</name>
<gene>
    <name evidence="2" type="ORF">BDK51DRAFT_30399</name>
</gene>
<dbReference type="Proteomes" id="UP000269721">
    <property type="component" value="Unassembled WGS sequence"/>
</dbReference>
<organism evidence="2 3">
    <name type="scientific">Blyttiomyces helicus</name>
    <dbReference type="NCBI Taxonomy" id="388810"/>
    <lineage>
        <taxon>Eukaryota</taxon>
        <taxon>Fungi</taxon>
        <taxon>Fungi incertae sedis</taxon>
        <taxon>Chytridiomycota</taxon>
        <taxon>Chytridiomycota incertae sedis</taxon>
        <taxon>Chytridiomycetes</taxon>
        <taxon>Chytridiomycetes incertae sedis</taxon>
        <taxon>Blyttiomyces</taxon>
    </lineage>
</organism>
<dbReference type="OrthoDB" id="10052321at2759"/>
<proteinExistence type="predicted"/>
<dbReference type="PANTHER" id="PTHR28158">
    <property type="entry name" value="37S RIBOSOMAL PROTEIN S35, MITOCHONDRIAL"/>
    <property type="match status" value="1"/>
</dbReference>
<feature type="compositionally biased region" description="Low complexity" evidence="1">
    <location>
        <begin position="11"/>
        <end position="32"/>
    </location>
</feature>
<feature type="region of interest" description="Disordered" evidence="1">
    <location>
        <begin position="1"/>
        <end position="58"/>
    </location>
</feature>
<dbReference type="InterPro" id="IPR021036">
    <property type="entry name" value="Ribosomal_mS45"/>
</dbReference>
<dbReference type="GO" id="GO:0005763">
    <property type="term" value="C:mitochondrial small ribosomal subunit"/>
    <property type="evidence" value="ECO:0007669"/>
    <property type="project" value="TreeGrafter"/>
</dbReference>